<feature type="chain" id="PRO_5045248776" evidence="2">
    <location>
        <begin position="23"/>
        <end position="59"/>
    </location>
</feature>
<evidence type="ECO:0000256" key="2">
    <source>
        <dbReference type="SAM" id="SignalP"/>
    </source>
</evidence>
<comment type="caution">
    <text evidence="3">The sequence shown here is derived from an EMBL/GenBank/DDBJ whole genome shotgun (WGS) entry which is preliminary data.</text>
</comment>
<evidence type="ECO:0000256" key="1">
    <source>
        <dbReference type="SAM" id="MobiDB-lite"/>
    </source>
</evidence>
<feature type="signal peptide" evidence="2">
    <location>
        <begin position="1"/>
        <end position="22"/>
    </location>
</feature>
<evidence type="ECO:0000313" key="3">
    <source>
        <dbReference type="EMBL" id="MBW9052329.1"/>
    </source>
</evidence>
<proteinExistence type="predicted"/>
<evidence type="ECO:0000313" key="4">
    <source>
        <dbReference type="Proteomes" id="UP000717752"/>
    </source>
</evidence>
<organism evidence="3 4">
    <name type="scientific">Rhizobium mesosinicum</name>
    <dbReference type="NCBI Taxonomy" id="335017"/>
    <lineage>
        <taxon>Bacteria</taxon>
        <taxon>Pseudomonadati</taxon>
        <taxon>Pseudomonadota</taxon>
        <taxon>Alphaproteobacteria</taxon>
        <taxon>Hyphomicrobiales</taxon>
        <taxon>Rhizobiaceae</taxon>
        <taxon>Rhizobium/Agrobacterium group</taxon>
        <taxon>Rhizobium</taxon>
    </lineage>
</organism>
<name>A0ABS7GSY3_9HYPH</name>
<dbReference type="Proteomes" id="UP000717752">
    <property type="component" value="Unassembled WGS sequence"/>
</dbReference>
<keyword evidence="2" id="KW-0732">Signal</keyword>
<reference evidence="3 4" key="1">
    <citation type="journal article" date="2021" name="MBio">
        <title>Poor Competitiveness of Bradyrhizobium in Pigeon Pea Root Colonization in Indian Soils.</title>
        <authorList>
            <person name="Chalasani D."/>
            <person name="Basu A."/>
            <person name="Pullabhotla S.V.S.R.N."/>
            <person name="Jorrin B."/>
            <person name="Neal A.L."/>
            <person name="Poole P.S."/>
            <person name="Podile A.R."/>
            <person name="Tkacz A."/>
        </authorList>
    </citation>
    <scope>NUCLEOTIDE SEQUENCE [LARGE SCALE GENOMIC DNA]</scope>
    <source>
        <strain evidence="3 4">HU56</strain>
    </source>
</reference>
<accession>A0ABS7GSY3</accession>
<dbReference type="EMBL" id="JAEUAK010000003">
    <property type="protein sequence ID" value="MBW9052329.1"/>
    <property type="molecule type" value="Genomic_DNA"/>
</dbReference>
<gene>
    <name evidence="3" type="ORF">JNB85_07855</name>
</gene>
<sequence>MLRVFAAGVMIAAAVLIGYAGATKTVGQKQANADSQTEKKPPKAGYPDLFIPPTKGNGF</sequence>
<protein>
    <submittedName>
        <fullName evidence="3">Uncharacterized protein</fullName>
    </submittedName>
</protein>
<feature type="region of interest" description="Disordered" evidence="1">
    <location>
        <begin position="28"/>
        <end position="59"/>
    </location>
</feature>
<keyword evidence="4" id="KW-1185">Reference proteome</keyword>
<dbReference type="RefSeq" id="WP_220333790.1">
    <property type="nucleotide sequence ID" value="NZ_JAEUAK010000003.1"/>
</dbReference>